<evidence type="ECO:0000256" key="3">
    <source>
        <dbReference type="SAM" id="Coils"/>
    </source>
</evidence>
<dbReference type="PANTHER" id="PTHR24104:SF25">
    <property type="entry name" value="PROTEIN LIN-41"/>
    <property type="match status" value="1"/>
</dbReference>
<feature type="coiled-coil region" evidence="3">
    <location>
        <begin position="105"/>
        <end position="139"/>
    </location>
</feature>
<dbReference type="SUPFAM" id="SSF101898">
    <property type="entry name" value="NHL repeat"/>
    <property type="match status" value="1"/>
</dbReference>
<organism evidence="4 5">
    <name type="scientific">Adineta steineri</name>
    <dbReference type="NCBI Taxonomy" id="433720"/>
    <lineage>
        <taxon>Eukaryota</taxon>
        <taxon>Metazoa</taxon>
        <taxon>Spiralia</taxon>
        <taxon>Gnathifera</taxon>
        <taxon>Rotifera</taxon>
        <taxon>Eurotatoria</taxon>
        <taxon>Bdelloidea</taxon>
        <taxon>Adinetida</taxon>
        <taxon>Adinetidae</taxon>
        <taxon>Adineta</taxon>
    </lineage>
</organism>
<dbReference type="GO" id="GO:0000209">
    <property type="term" value="P:protein polyubiquitination"/>
    <property type="evidence" value="ECO:0007669"/>
    <property type="project" value="TreeGrafter"/>
</dbReference>
<accession>A0A814W7A2</accession>
<evidence type="ECO:0008006" key="6">
    <source>
        <dbReference type="Google" id="ProtNLM"/>
    </source>
</evidence>
<proteinExistence type="predicted"/>
<dbReference type="CDD" id="cd05819">
    <property type="entry name" value="NHL"/>
    <property type="match status" value="1"/>
</dbReference>
<dbReference type="PANTHER" id="PTHR24104">
    <property type="entry name" value="E3 UBIQUITIN-PROTEIN LIGASE NHLRC1-RELATED"/>
    <property type="match status" value="1"/>
</dbReference>
<feature type="repeat" description="NHL" evidence="2">
    <location>
        <begin position="329"/>
        <end position="368"/>
    </location>
</feature>
<dbReference type="EMBL" id="CAJNON010000327">
    <property type="protein sequence ID" value="CAF1198571.1"/>
    <property type="molecule type" value="Genomic_DNA"/>
</dbReference>
<dbReference type="AlphaFoldDB" id="A0A814W7A2"/>
<dbReference type="InterPro" id="IPR001258">
    <property type="entry name" value="NHL_repeat"/>
</dbReference>
<keyword evidence="1" id="KW-0677">Repeat</keyword>
<evidence type="ECO:0000256" key="2">
    <source>
        <dbReference type="PROSITE-ProRule" id="PRU00504"/>
    </source>
</evidence>
<evidence type="ECO:0000313" key="5">
    <source>
        <dbReference type="Proteomes" id="UP000663891"/>
    </source>
</evidence>
<dbReference type="GO" id="GO:0008270">
    <property type="term" value="F:zinc ion binding"/>
    <property type="evidence" value="ECO:0007669"/>
    <property type="project" value="UniProtKB-KW"/>
</dbReference>
<protein>
    <recommendedName>
        <fullName evidence="6">B box-type domain-containing protein</fullName>
    </recommendedName>
</protein>
<dbReference type="GO" id="GO:0043161">
    <property type="term" value="P:proteasome-mediated ubiquitin-dependent protein catabolic process"/>
    <property type="evidence" value="ECO:0007669"/>
    <property type="project" value="TreeGrafter"/>
</dbReference>
<dbReference type="PROSITE" id="PS51125">
    <property type="entry name" value="NHL"/>
    <property type="match status" value="2"/>
</dbReference>
<keyword evidence="3" id="KW-0175">Coiled coil</keyword>
<dbReference type="Gene3D" id="2.120.10.30">
    <property type="entry name" value="TolB, C-terminal domain"/>
    <property type="match status" value="2"/>
</dbReference>
<comment type="caution">
    <text evidence="4">The sequence shown here is derived from an EMBL/GenBank/DDBJ whole genome shotgun (WGS) entry which is preliminary data.</text>
</comment>
<dbReference type="OrthoDB" id="342730at2759"/>
<dbReference type="InterPro" id="IPR011042">
    <property type="entry name" value="6-blade_b-propeller_TolB-like"/>
</dbReference>
<sequence>MEMANNKTQCFTCNKKKITFTCEGCLEKLCLMDLTEHQQILNDELHHIINDYDQFKQKFNEQKPNPYDLSLIDQINQWETNSIEKIQQKAKDCRETVIKSSQTFLNDIEMKFNDFYEQIKQIQKENEFNEINLNYLKNQLMKMNQELNNPSNMSIDQDSQSFINEISIISLETLSFNQPKFCSTVTWNSNGIIFANQSIIGENSTAIFVNTNNTIYVGNPEGNKIVIWDENSINPTKSITGDFTQPWSLFVTSNGDIYLDDGLENGRVQKWSAETSTYITVMNVNSSCYGLFIDIDDTLYCSMSENHQIVKRSLLDAVLDSNRVAAGTGIGGSTSNQLSGPQGIFVDVNLDLYVTDCGNDRVQLFQLGELNGITVTGSESLYPSITLDCPSGIILDAEKYLFIVDFGNHRIVGSGSNGFRCLVGCYGMGSQSNQLKNPYSFSFDRSGNMFVTDHGNHRIQKFQYFEESCGKFRMIE</sequence>
<feature type="repeat" description="NHL" evidence="2">
    <location>
        <begin position="434"/>
        <end position="465"/>
    </location>
</feature>
<dbReference type="GO" id="GO:0061630">
    <property type="term" value="F:ubiquitin protein ligase activity"/>
    <property type="evidence" value="ECO:0007669"/>
    <property type="project" value="TreeGrafter"/>
</dbReference>
<gene>
    <name evidence="4" type="ORF">VCS650_LOCUS25485</name>
</gene>
<evidence type="ECO:0000256" key="1">
    <source>
        <dbReference type="ARBA" id="ARBA00022737"/>
    </source>
</evidence>
<reference evidence="4" key="1">
    <citation type="submission" date="2021-02" db="EMBL/GenBank/DDBJ databases">
        <authorList>
            <person name="Nowell W R."/>
        </authorList>
    </citation>
    <scope>NUCLEOTIDE SEQUENCE</scope>
</reference>
<evidence type="ECO:0000313" key="4">
    <source>
        <dbReference type="EMBL" id="CAF1198571.1"/>
    </source>
</evidence>
<name>A0A814W7A2_9BILA</name>
<dbReference type="Proteomes" id="UP000663891">
    <property type="component" value="Unassembled WGS sequence"/>
</dbReference>
<dbReference type="InterPro" id="IPR050952">
    <property type="entry name" value="TRIM-NHL_E3_ligases"/>
</dbReference>